<gene>
    <name evidence="6" type="primary">ZRT1</name>
    <name evidence="6" type="ORF">LTR24_009858</name>
</gene>
<keyword evidence="7" id="KW-1185">Reference proteome</keyword>
<sequence length="435" mass="45810">MEAECKDDSRSAPLRTADSGFTDAKIKVRTLESFCVDPEGNDVLVLTTTESGHDDAEEEGHTDEASKGGLDCHFHAGVEHCVAAGASESSTETAASCDAPPNRDYNVGLRVGSIFVILTTSSLAVFSPLFLHKLPFGRINGTIFTIIKQFGTGIIISTAFVHLYTHAYLMFTSNCLTGINYEATTSAVVMAGLFSAFLVEYFGYRFIVSKQQKTGHLHHTTGASGGSEEGSTIGADAKYSHGNVASSSALQDISHSHAPADFNPNTPLAVGVMEAGILFHSILIGITLVVAPDSSGNTSGYYNTLLAVIVFHQFFEGLALGARIALLANSAMRFGIWGKILMAAAFALITPLGMAIGVGVLDQFNGNDQSTILTIGVLDALSAGVLLWVGVVDMWARDWAVTGGEMVQADIGKVTVGLCSLIVGMGLMSLLGKWA</sequence>
<proteinExistence type="predicted"/>
<accession>A0ABR0JW63</accession>
<evidence type="ECO:0000256" key="1">
    <source>
        <dbReference type="ARBA" id="ARBA00004141"/>
    </source>
</evidence>
<dbReference type="PANTHER" id="PTHR11040">
    <property type="entry name" value="ZINC/IRON TRANSPORTER"/>
    <property type="match status" value="1"/>
</dbReference>
<evidence type="ECO:0000256" key="5">
    <source>
        <dbReference type="SAM" id="Phobius"/>
    </source>
</evidence>
<keyword evidence="4 5" id="KW-0472">Membrane</keyword>
<feature type="transmembrane region" description="Helical" evidence="5">
    <location>
        <begin position="268"/>
        <end position="292"/>
    </location>
</feature>
<dbReference type="PANTHER" id="PTHR11040:SF44">
    <property type="entry name" value="PROTEIN ZNTC-RELATED"/>
    <property type="match status" value="1"/>
</dbReference>
<protein>
    <submittedName>
        <fullName evidence="6">High-affinity Zn(2+) transporter zrt1</fullName>
    </submittedName>
</protein>
<feature type="transmembrane region" description="Helical" evidence="5">
    <location>
        <begin position="372"/>
        <end position="391"/>
    </location>
</feature>
<feature type="transmembrane region" description="Helical" evidence="5">
    <location>
        <begin position="340"/>
        <end position="360"/>
    </location>
</feature>
<keyword evidence="2 5" id="KW-0812">Transmembrane</keyword>
<evidence type="ECO:0000256" key="4">
    <source>
        <dbReference type="ARBA" id="ARBA00023136"/>
    </source>
</evidence>
<evidence type="ECO:0000256" key="2">
    <source>
        <dbReference type="ARBA" id="ARBA00022692"/>
    </source>
</evidence>
<feature type="transmembrane region" description="Helical" evidence="5">
    <location>
        <begin position="411"/>
        <end position="431"/>
    </location>
</feature>
<evidence type="ECO:0000313" key="6">
    <source>
        <dbReference type="EMBL" id="KAK5075824.1"/>
    </source>
</evidence>
<dbReference type="Pfam" id="PF02535">
    <property type="entry name" value="Zip"/>
    <property type="match status" value="1"/>
</dbReference>
<dbReference type="InterPro" id="IPR003689">
    <property type="entry name" value="ZIP"/>
</dbReference>
<reference evidence="6 7" key="1">
    <citation type="submission" date="2023-08" db="EMBL/GenBank/DDBJ databases">
        <title>Black Yeasts Isolated from many extreme environments.</title>
        <authorList>
            <person name="Coleine C."/>
            <person name="Stajich J.E."/>
            <person name="Selbmann L."/>
        </authorList>
    </citation>
    <scope>NUCLEOTIDE SEQUENCE [LARGE SCALE GENOMIC DNA]</scope>
    <source>
        <strain evidence="6 7">CCFEE 5885</strain>
    </source>
</reference>
<feature type="transmembrane region" description="Helical" evidence="5">
    <location>
        <begin position="111"/>
        <end position="131"/>
    </location>
</feature>
<feature type="transmembrane region" description="Helical" evidence="5">
    <location>
        <begin position="304"/>
        <end position="328"/>
    </location>
</feature>
<feature type="transmembrane region" description="Helical" evidence="5">
    <location>
        <begin position="143"/>
        <end position="164"/>
    </location>
</feature>
<evidence type="ECO:0000256" key="3">
    <source>
        <dbReference type="ARBA" id="ARBA00022989"/>
    </source>
</evidence>
<comment type="caution">
    <text evidence="6">The sequence shown here is derived from an EMBL/GenBank/DDBJ whole genome shotgun (WGS) entry which is preliminary data.</text>
</comment>
<keyword evidence="3 5" id="KW-1133">Transmembrane helix</keyword>
<organism evidence="6 7">
    <name type="scientific">Lithohypha guttulata</name>
    <dbReference type="NCBI Taxonomy" id="1690604"/>
    <lineage>
        <taxon>Eukaryota</taxon>
        <taxon>Fungi</taxon>
        <taxon>Dikarya</taxon>
        <taxon>Ascomycota</taxon>
        <taxon>Pezizomycotina</taxon>
        <taxon>Eurotiomycetes</taxon>
        <taxon>Chaetothyriomycetidae</taxon>
        <taxon>Chaetothyriales</taxon>
        <taxon>Trichomeriaceae</taxon>
        <taxon>Lithohypha</taxon>
    </lineage>
</organism>
<dbReference type="Proteomes" id="UP001345013">
    <property type="component" value="Unassembled WGS sequence"/>
</dbReference>
<dbReference type="EMBL" id="JAVRRG010000243">
    <property type="protein sequence ID" value="KAK5075824.1"/>
    <property type="molecule type" value="Genomic_DNA"/>
</dbReference>
<feature type="transmembrane region" description="Helical" evidence="5">
    <location>
        <begin position="184"/>
        <end position="204"/>
    </location>
</feature>
<name>A0ABR0JW63_9EURO</name>
<comment type="subcellular location">
    <subcellularLocation>
        <location evidence="1">Membrane</location>
        <topology evidence="1">Multi-pass membrane protein</topology>
    </subcellularLocation>
</comment>
<evidence type="ECO:0000313" key="7">
    <source>
        <dbReference type="Proteomes" id="UP001345013"/>
    </source>
</evidence>